<dbReference type="InterPro" id="IPR036880">
    <property type="entry name" value="Kunitz_BPTI_sf"/>
</dbReference>
<dbReference type="GO" id="GO:0004867">
    <property type="term" value="F:serine-type endopeptidase inhibitor activity"/>
    <property type="evidence" value="ECO:0007669"/>
    <property type="project" value="InterPro"/>
</dbReference>
<sequence length="58" mass="6733">MRCLDRPRRGHCRASIPAFYYDYRTDRCRQFFYSGCGGFVPFATLRDCAITCTGRAEP</sequence>
<proteinExistence type="predicted"/>
<dbReference type="Pfam" id="PF00014">
    <property type="entry name" value="Kunitz_BPTI"/>
    <property type="match status" value="1"/>
</dbReference>
<dbReference type="GO" id="GO:0005615">
    <property type="term" value="C:extracellular space"/>
    <property type="evidence" value="ECO:0007669"/>
    <property type="project" value="TreeGrafter"/>
</dbReference>
<dbReference type="RefSeq" id="WP_182583976.1">
    <property type="nucleotide sequence ID" value="NZ_JABVCQ010000017.1"/>
</dbReference>
<dbReference type="SMART" id="SM00131">
    <property type="entry name" value="KU"/>
    <property type="match status" value="1"/>
</dbReference>
<evidence type="ECO:0000313" key="5">
    <source>
        <dbReference type="EMBL" id="MBB1126346.1"/>
    </source>
</evidence>
<comment type="subcellular location">
    <subcellularLocation>
        <location evidence="1">Secreted</location>
    </subcellularLocation>
</comment>
<dbReference type="Proteomes" id="UP000548632">
    <property type="component" value="Unassembled WGS sequence"/>
</dbReference>
<organism evidence="5 6">
    <name type="scientific">Thiospirillum jenense</name>
    <dbReference type="NCBI Taxonomy" id="1653858"/>
    <lineage>
        <taxon>Bacteria</taxon>
        <taxon>Pseudomonadati</taxon>
        <taxon>Pseudomonadota</taxon>
        <taxon>Gammaproteobacteria</taxon>
        <taxon>Chromatiales</taxon>
        <taxon>Chromatiaceae</taxon>
        <taxon>Thiospirillum</taxon>
    </lineage>
</organism>
<evidence type="ECO:0000256" key="3">
    <source>
        <dbReference type="ARBA" id="ARBA00023157"/>
    </source>
</evidence>
<evidence type="ECO:0000313" key="6">
    <source>
        <dbReference type="Proteomes" id="UP000548632"/>
    </source>
</evidence>
<evidence type="ECO:0000256" key="2">
    <source>
        <dbReference type="ARBA" id="ARBA00022525"/>
    </source>
</evidence>
<dbReference type="EMBL" id="JABVCQ010000017">
    <property type="protein sequence ID" value="MBB1126346.1"/>
    <property type="molecule type" value="Genomic_DNA"/>
</dbReference>
<dbReference type="PROSITE" id="PS50279">
    <property type="entry name" value="BPTI_KUNITZ_2"/>
    <property type="match status" value="1"/>
</dbReference>
<protein>
    <recommendedName>
        <fullName evidence="4">BPTI/Kunitz inhibitor domain-containing protein</fullName>
    </recommendedName>
</protein>
<dbReference type="AlphaFoldDB" id="A0A839HGC1"/>
<keyword evidence="3" id="KW-1015">Disulfide bond</keyword>
<dbReference type="PANTHER" id="PTHR10083">
    <property type="entry name" value="KUNITZ-TYPE PROTEASE INHIBITOR-RELATED"/>
    <property type="match status" value="1"/>
</dbReference>
<keyword evidence="6" id="KW-1185">Reference proteome</keyword>
<dbReference type="InterPro" id="IPR002223">
    <property type="entry name" value="Kunitz_BPTI"/>
</dbReference>
<comment type="caution">
    <text evidence="5">The sequence shown here is derived from an EMBL/GenBank/DDBJ whole genome shotgun (WGS) entry which is preliminary data.</text>
</comment>
<name>A0A839HGC1_9GAMM</name>
<accession>A0A839HGC1</accession>
<keyword evidence="2" id="KW-0964">Secreted</keyword>
<feature type="domain" description="BPTI/Kunitz inhibitor" evidence="4">
    <location>
        <begin position="3"/>
        <end position="52"/>
    </location>
</feature>
<evidence type="ECO:0000259" key="4">
    <source>
        <dbReference type="PROSITE" id="PS50279"/>
    </source>
</evidence>
<dbReference type="PANTHER" id="PTHR10083:SF217">
    <property type="entry name" value="BOOPHILIN-H2"/>
    <property type="match status" value="1"/>
</dbReference>
<evidence type="ECO:0000256" key="1">
    <source>
        <dbReference type="ARBA" id="ARBA00004613"/>
    </source>
</evidence>
<dbReference type="InterPro" id="IPR050098">
    <property type="entry name" value="TFPI/VKTCI-like"/>
</dbReference>
<dbReference type="SUPFAM" id="SSF57362">
    <property type="entry name" value="BPTI-like"/>
    <property type="match status" value="1"/>
</dbReference>
<reference evidence="5 6" key="1">
    <citation type="journal article" date="2020" name="Arch. Microbiol.">
        <title>The genome sequence of the giant phototrophic gammaproteobacterium Thiospirillum jenense gives insight into its physiological properties and phylogenetic relationships.</title>
        <authorList>
            <person name="Imhoff J.F."/>
            <person name="Meyer T.E."/>
            <person name="Kyndt J.A."/>
        </authorList>
    </citation>
    <scope>NUCLEOTIDE SEQUENCE [LARGE SCALE GENOMIC DNA]</scope>
    <source>
        <strain evidence="5 6">DSM 216</strain>
    </source>
</reference>
<dbReference type="Gene3D" id="4.10.410.10">
    <property type="entry name" value="Pancreatic trypsin inhibitor Kunitz domain"/>
    <property type="match status" value="1"/>
</dbReference>
<gene>
    <name evidence="5" type="ORF">HUK38_08880</name>
</gene>